<dbReference type="Proteomes" id="UP001303946">
    <property type="component" value="Chromosome"/>
</dbReference>
<sequence length="95" mass="10649">MRELFIYYRATQENASVLHAQVSRMQTELRARHPGLQARLLRRPQAADGLHTWMETYSSPDGIDSALQGAIESAALALAPWIEGPRHTEEFDACA</sequence>
<evidence type="ECO:0000313" key="2">
    <source>
        <dbReference type="Proteomes" id="UP001303946"/>
    </source>
</evidence>
<dbReference type="InterPro" id="IPR032556">
    <property type="entry name" value="DUF4936"/>
</dbReference>
<accession>A0ABZ0D0N9</accession>
<reference evidence="1 2" key="1">
    <citation type="submission" date="2023-10" db="EMBL/GenBank/DDBJ databases">
        <title>Bacteria for the degradation of biodegradable plastic PBAT(Polybutylene adipate terephthalate).</title>
        <authorList>
            <person name="Weon H.-Y."/>
            <person name="Yeon J."/>
        </authorList>
    </citation>
    <scope>NUCLEOTIDE SEQUENCE [LARGE SCALE GENOMIC DNA]</scope>
    <source>
        <strain evidence="1 2">SBD 7-3</strain>
    </source>
</reference>
<organism evidence="1 2">
    <name type="scientific">Piscinibacter gummiphilus</name>
    <dbReference type="NCBI Taxonomy" id="946333"/>
    <lineage>
        <taxon>Bacteria</taxon>
        <taxon>Pseudomonadati</taxon>
        <taxon>Pseudomonadota</taxon>
        <taxon>Betaproteobacteria</taxon>
        <taxon>Burkholderiales</taxon>
        <taxon>Sphaerotilaceae</taxon>
        <taxon>Piscinibacter</taxon>
    </lineage>
</organism>
<name>A0ABZ0D0N9_9BURK</name>
<evidence type="ECO:0000313" key="1">
    <source>
        <dbReference type="EMBL" id="WOB10809.1"/>
    </source>
</evidence>
<keyword evidence="2" id="KW-1185">Reference proteome</keyword>
<gene>
    <name evidence="1" type="ORF">RXV79_12310</name>
</gene>
<protein>
    <submittedName>
        <fullName evidence="1">DUF4936 family protein</fullName>
    </submittedName>
</protein>
<dbReference type="Pfam" id="PF16290">
    <property type="entry name" value="DUF4936"/>
    <property type="match status" value="1"/>
</dbReference>
<proteinExistence type="predicted"/>
<dbReference type="EMBL" id="CP136336">
    <property type="protein sequence ID" value="WOB10809.1"/>
    <property type="molecule type" value="Genomic_DNA"/>
</dbReference>
<dbReference type="RefSeq" id="WP_316703703.1">
    <property type="nucleotide sequence ID" value="NZ_CP136336.1"/>
</dbReference>